<dbReference type="GeneID" id="106845128"/>
<dbReference type="RefSeq" id="XP_044619537.1">
    <property type="nucleotide sequence ID" value="XM_044763602.2"/>
</dbReference>
<evidence type="ECO:0000313" key="1">
    <source>
        <dbReference type="Ensembl" id="ENSEASP00005049684.1"/>
    </source>
</evidence>
<dbReference type="Ensembl" id="ENSEAST00005066492.1">
    <property type="protein sequence ID" value="ENSEASP00005049684.1"/>
    <property type="gene ID" value="ENSEASG00005033195.1"/>
</dbReference>
<dbReference type="InterPro" id="IPR025663">
    <property type="entry name" value="AKAP_28"/>
</dbReference>
<keyword evidence="2" id="KW-1185">Reference proteome</keyword>
<protein>
    <submittedName>
        <fullName evidence="1">A-kinase anchoring protein 14</fullName>
    </submittedName>
</protein>
<dbReference type="KEGG" id="eai:106845128"/>
<proteinExistence type="predicted"/>
<evidence type="ECO:0000313" key="2">
    <source>
        <dbReference type="Proteomes" id="UP000694387"/>
    </source>
</evidence>
<dbReference type="GO" id="GO:0034237">
    <property type="term" value="F:protein kinase A regulatory subunit binding"/>
    <property type="evidence" value="ECO:0007669"/>
    <property type="project" value="TreeGrafter"/>
</dbReference>
<dbReference type="RefSeq" id="XP_044619538.1">
    <property type="nucleotide sequence ID" value="XM_044763603.2"/>
</dbReference>
<organism evidence="1 2">
    <name type="scientific">Equus asinus</name>
    <name type="common">Donkey</name>
    <name type="synonym">Equus africanus asinus</name>
    <dbReference type="NCBI Taxonomy" id="9793"/>
    <lineage>
        <taxon>Eukaryota</taxon>
        <taxon>Metazoa</taxon>
        <taxon>Chordata</taxon>
        <taxon>Craniata</taxon>
        <taxon>Vertebrata</taxon>
        <taxon>Euteleostomi</taxon>
        <taxon>Mammalia</taxon>
        <taxon>Eutheria</taxon>
        <taxon>Laurasiatheria</taxon>
        <taxon>Perissodactyla</taxon>
        <taxon>Equidae</taxon>
        <taxon>Equus</taxon>
    </lineage>
</organism>
<dbReference type="PANTHER" id="PTHR35075">
    <property type="entry name" value="A-KINASE ANCHOR PROTEIN 14"/>
    <property type="match status" value="1"/>
</dbReference>
<dbReference type="GO" id="GO:0005952">
    <property type="term" value="C:cAMP-dependent protein kinase complex"/>
    <property type="evidence" value="ECO:0007669"/>
    <property type="project" value="TreeGrafter"/>
</dbReference>
<dbReference type="AlphaFoldDB" id="A0A9L0J938"/>
<accession>A0A9L0J938</accession>
<dbReference type="Pfam" id="PF14469">
    <property type="entry name" value="AKAP28"/>
    <property type="match status" value="1"/>
</dbReference>
<dbReference type="InterPro" id="IPR053084">
    <property type="entry name" value="AKAP"/>
</dbReference>
<dbReference type="GeneTree" id="ENSGT00390000003444"/>
<sequence length="188" mass="21853">MKPKKRVRFQEIEDVKKSPARQVPAREDKSKVTELALALVTKAIAAAVKTVEDTDYPIKNIKWITHGEFTAERGRRQIAQFVSTWECQPRWVHYTDFRERRDLIHSFHYIYCVRWSAPTAQKPLLQVSVAARFTIKINKNKPPDAPIDVSYVFEGQSLVHRPGTNRPREKWLRDMVEAKNIVIESTGL</sequence>
<reference evidence="1" key="3">
    <citation type="submission" date="2025-09" db="UniProtKB">
        <authorList>
            <consortium name="Ensembl"/>
        </authorList>
    </citation>
    <scope>IDENTIFICATION</scope>
</reference>
<reference evidence="1" key="2">
    <citation type="submission" date="2025-08" db="UniProtKB">
        <authorList>
            <consortium name="Ensembl"/>
        </authorList>
    </citation>
    <scope>IDENTIFICATION</scope>
</reference>
<name>A0A9L0J938_EQUAS</name>
<dbReference type="Proteomes" id="UP000694387">
    <property type="component" value="Chromosome X"/>
</dbReference>
<dbReference type="CTD" id="158798"/>
<dbReference type="PANTHER" id="PTHR35075:SF1">
    <property type="entry name" value="A-KINASE ANCHOR PROTEIN 14"/>
    <property type="match status" value="1"/>
</dbReference>
<gene>
    <name evidence="1" type="primary">AKAP14</name>
</gene>
<reference evidence="1 2" key="1">
    <citation type="journal article" date="2020" name="Nat. Commun.">
        <title>Donkey genomes provide new insights into domestication and selection for coat color.</title>
        <authorList>
            <person name="Wang"/>
            <person name="C."/>
            <person name="Li"/>
            <person name="H."/>
            <person name="Guo"/>
            <person name="Y."/>
            <person name="Huang"/>
            <person name="J."/>
            <person name="Sun"/>
            <person name="Y."/>
            <person name="Min"/>
            <person name="J."/>
            <person name="Wang"/>
            <person name="J."/>
            <person name="Fang"/>
            <person name="X."/>
            <person name="Zhao"/>
            <person name="Z."/>
            <person name="Wang"/>
            <person name="S."/>
            <person name="Zhang"/>
            <person name="Y."/>
            <person name="Liu"/>
            <person name="Q."/>
            <person name="Jiang"/>
            <person name="Q."/>
            <person name="Wang"/>
            <person name="X."/>
            <person name="Guo"/>
            <person name="Y."/>
            <person name="Yang"/>
            <person name="C."/>
            <person name="Wang"/>
            <person name="Y."/>
            <person name="Tian"/>
            <person name="F."/>
            <person name="Zhuang"/>
            <person name="G."/>
            <person name="Fan"/>
            <person name="Y."/>
            <person name="Gao"/>
            <person name="Q."/>
            <person name="Li"/>
            <person name="Y."/>
            <person name="Ju"/>
            <person name="Z."/>
            <person name="Li"/>
            <person name="J."/>
            <person name="Li"/>
            <person name="R."/>
            <person name="Hou"/>
            <person name="M."/>
            <person name="Yang"/>
            <person name="G."/>
            <person name="Liu"/>
            <person name="G."/>
            <person name="Liu"/>
            <person name="W."/>
            <person name="Guo"/>
            <person name="J."/>
            <person name="Pan"/>
            <person name="S."/>
            <person name="Fan"/>
            <person name="G."/>
            <person name="Zhang"/>
            <person name="W."/>
            <person name="Zhang"/>
            <person name="R."/>
            <person name="Yu"/>
            <person name="J."/>
            <person name="Zhang"/>
            <person name="X."/>
            <person name="Yin"/>
            <person name="Q."/>
            <person name="Ji"/>
            <person name="C."/>
            <person name="Jin"/>
            <person name="Y."/>
            <person name="Yue"/>
            <person name="G."/>
            <person name="Liu"/>
            <person name="M."/>
            <person name="Xu"/>
            <person name="J."/>
            <person name="Liu"/>
            <person name="S."/>
            <person name="Jordana"/>
            <person name="J."/>
            <person name="Noce"/>
            <person name="A."/>
            <person name="Amills"/>
            <person name="M."/>
            <person name="Wu"/>
            <person name="D.D."/>
            <person name="Li"/>
            <person name="S."/>
            <person name="Zhou"/>
            <person name="X. and Zhong"/>
            <person name="J."/>
        </authorList>
    </citation>
    <scope>NUCLEOTIDE SEQUENCE [LARGE SCALE GENOMIC DNA]</scope>
</reference>